<dbReference type="EMBL" id="JBHSNF010000006">
    <property type="protein sequence ID" value="MFC5527830.1"/>
    <property type="molecule type" value="Genomic_DNA"/>
</dbReference>
<organism evidence="2 3">
    <name type="scientific">Rhodanobacter ginsengisoli</name>
    <dbReference type="NCBI Taxonomy" id="418646"/>
    <lineage>
        <taxon>Bacteria</taxon>
        <taxon>Pseudomonadati</taxon>
        <taxon>Pseudomonadota</taxon>
        <taxon>Gammaproteobacteria</taxon>
        <taxon>Lysobacterales</taxon>
        <taxon>Rhodanobacteraceae</taxon>
        <taxon>Rhodanobacter</taxon>
    </lineage>
</organism>
<evidence type="ECO:0000313" key="3">
    <source>
        <dbReference type="Proteomes" id="UP001596114"/>
    </source>
</evidence>
<name>A0ABW0QUP7_9GAMM</name>
<evidence type="ECO:0000256" key="1">
    <source>
        <dbReference type="SAM" id="Phobius"/>
    </source>
</evidence>
<dbReference type="RefSeq" id="WP_377322809.1">
    <property type="nucleotide sequence ID" value="NZ_JBHSNF010000006.1"/>
</dbReference>
<keyword evidence="1" id="KW-0472">Membrane</keyword>
<keyword evidence="1" id="KW-1133">Transmembrane helix</keyword>
<accession>A0ABW0QUP7</accession>
<proteinExistence type="predicted"/>
<feature type="transmembrane region" description="Helical" evidence="1">
    <location>
        <begin position="34"/>
        <end position="56"/>
    </location>
</feature>
<evidence type="ECO:0000313" key="2">
    <source>
        <dbReference type="EMBL" id="MFC5527830.1"/>
    </source>
</evidence>
<keyword evidence="1" id="KW-0812">Transmembrane</keyword>
<reference evidence="3" key="1">
    <citation type="journal article" date="2019" name="Int. J. Syst. Evol. Microbiol.">
        <title>The Global Catalogue of Microorganisms (GCM) 10K type strain sequencing project: providing services to taxonomists for standard genome sequencing and annotation.</title>
        <authorList>
            <consortium name="The Broad Institute Genomics Platform"/>
            <consortium name="The Broad Institute Genome Sequencing Center for Infectious Disease"/>
            <person name="Wu L."/>
            <person name="Ma J."/>
        </authorList>
    </citation>
    <scope>NUCLEOTIDE SEQUENCE [LARGE SCALE GENOMIC DNA]</scope>
    <source>
        <strain evidence="3">CGMCC 1.16619</strain>
    </source>
</reference>
<comment type="caution">
    <text evidence="2">The sequence shown here is derived from an EMBL/GenBank/DDBJ whole genome shotgun (WGS) entry which is preliminary data.</text>
</comment>
<feature type="transmembrane region" description="Helical" evidence="1">
    <location>
        <begin position="6"/>
        <end position="22"/>
    </location>
</feature>
<keyword evidence="3" id="KW-1185">Reference proteome</keyword>
<feature type="transmembrane region" description="Helical" evidence="1">
    <location>
        <begin position="76"/>
        <end position="103"/>
    </location>
</feature>
<dbReference type="Proteomes" id="UP001596114">
    <property type="component" value="Unassembled WGS sequence"/>
</dbReference>
<gene>
    <name evidence="2" type="ORF">ACFPPA_18950</name>
</gene>
<sequence length="116" mass="12724">MNKTFLIIYALTYASFAVRYRWFKPSIPTMADAALLSAMLAVPGLYVLCKSISAFFDGKVFVIGRFSDSVVDIQSNPYWGTIGCVMTLAIAAAFLGAGAYIIYRYFTHGPGRTVRG</sequence>
<protein>
    <submittedName>
        <fullName evidence="2">Uncharacterized protein</fullName>
    </submittedName>
</protein>